<dbReference type="Proteomes" id="UP000006235">
    <property type="component" value="Unassembled WGS sequence"/>
</dbReference>
<accession>F9Q9P1</accession>
<evidence type="ECO:0000313" key="2">
    <source>
        <dbReference type="Proteomes" id="UP000006235"/>
    </source>
</evidence>
<dbReference type="EMBL" id="AFUV01000014">
    <property type="protein sequence ID" value="EGV05714.1"/>
    <property type="molecule type" value="Genomic_DNA"/>
</dbReference>
<comment type="caution">
    <text evidence="1">The sequence shown here is derived from an EMBL/GenBank/DDBJ whole genome shotgun (WGS) entry which is preliminary data.</text>
</comment>
<gene>
    <name evidence="1" type="ORF">HMPREF9952_0744</name>
</gene>
<reference evidence="1 2" key="1">
    <citation type="submission" date="2011-07" db="EMBL/GenBank/DDBJ databases">
        <authorList>
            <person name="Harkins D.M."/>
            <person name="Madupu R."/>
            <person name="Durkin A.S."/>
            <person name="Torralba M."/>
            <person name="Methe B."/>
            <person name="Sutton G.G."/>
            <person name="Nelson K.E."/>
        </authorList>
    </citation>
    <scope>NUCLEOTIDE SEQUENCE [LARGE SCALE GENOMIC DNA]</scope>
    <source>
        <strain evidence="1 2">HK 85</strain>
    </source>
</reference>
<dbReference type="AlphaFoldDB" id="F9Q9P1"/>
<proteinExistence type="predicted"/>
<dbReference type="STRING" id="1035188.HMPREF9952_0744"/>
<evidence type="ECO:0008006" key="3">
    <source>
        <dbReference type="Google" id="ProtNLM"/>
    </source>
</evidence>
<dbReference type="InterPro" id="IPR024400">
    <property type="entry name" value="DUF2635"/>
</dbReference>
<name>F9Q9P1_9PAST</name>
<dbReference type="Pfam" id="PF10948">
    <property type="entry name" value="DUF2635"/>
    <property type="match status" value="1"/>
</dbReference>
<sequence length="61" mass="6748">MMKIKPKAGLIIRDPESFEQLSAEGEDKPETAYWLNHLKAGDVELVSDKSASKAKTTKEDA</sequence>
<organism evidence="1 2">
    <name type="scientific">Haemophilus pittmaniae HK 85</name>
    <dbReference type="NCBI Taxonomy" id="1035188"/>
    <lineage>
        <taxon>Bacteria</taxon>
        <taxon>Pseudomonadati</taxon>
        <taxon>Pseudomonadota</taxon>
        <taxon>Gammaproteobacteria</taxon>
        <taxon>Pasteurellales</taxon>
        <taxon>Pasteurellaceae</taxon>
        <taxon>Haemophilus</taxon>
    </lineage>
</organism>
<evidence type="ECO:0000313" key="1">
    <source>
        <dbReference type="EMBL" id="EGV05714.1"/>
    </source>
</evidence>
<protein>
    <recommendedName>
        <fullName evidence="3">DUF2635 domain-containing protein</fullName>
    </recommendedName>
</protein>